<dbReference type="AlphaFoldDB" id="A0A0F0H3I2"/>
<dbReference type="InterPro" id="IPR036392">
    <property type="entry name" value="PLAT/LH2_dom_sf"/>
</dbReference>
<reference evidence="3 4" key="1">
    <citation type="submission" date="2015-02" db="EMBL/GenBank/DDBJ databases">
        <authorList>
            <person name="Ju K.-S."/>
            <person name="Doroghazi J.R."/>
            <person name="Metcalf W."/>
        </authorList>
    </citation>
    <scope>NUCLEOTIDE SEQUENCE [LARGE SCALE GENOMIC DNA]</scope>
    <source>
        <strain evidence="3 4">NRRL B-16140</strain>
    </source>
</reference>
<keyword evidence="4" id="KW-1185">Reference proteome</keyword>
<evidence type="ECO:0000313" key="4">
    <source>
        <dbReference type="Proteomes" id="UP000033393"/>
    </source>
</evidence>
<dbReference type="Gene3D" id="2.60.60.20">
    <property type="entry name" value="PLAT/LH2 domain"/>
    <property type="match status" value="1"/>
</dbReference>
<feature type="domain" description="PLAT" evidence="2">
    <location>
        <begin position="30"/>
        <end position="142"/>
    </location>
</feature>
<dbReference type="PANTHER" id="PTHR31718:SF60">
    <property type="entry name" value="LIPOXYGENASE HOMOLOGY DOMAIN-CONTAINING PROTEIN 1"/>
    <property type="match status" value="1"/>
</dbReference>
<evidence type="ECO:0000256" key="1">
    <source>
        <dbReference type="SAM" id="SignalP"/>
    </source>
</evidence>
<dbReference type="Pfam" id="PF01477">
    <property type="entry name" value="PLAT"/>
    <property type="match status" value="1"/>
</dbReference>
<dbReference type="PROSITE" id="PS50095">
    <property type="entry name" value="PLAT"/>
    <property type="match status" value="1"/>
</dbReference>
<dbReference type="EMBL" id="JYJG01000096">
    <property type="protein sequence ID" value="KJK48862.1"/>
    <property type="molecule type" value="Genomic_DNA"/>
</dbReference>
<dbReference type="InterPro" id="IPR001024">
    <property type="entry name" value="PLAT/LH2_dom"/>
</dbReference>
<keyword evidence="1" id="KW-0732">Signal</keyword>
<dbReference type="Proteomes" id="UP000033393">
    <property type="component" value="Unassembled WGS sequence"/>
</dbReference>
<name>A0A0F0H3I2_LENAE</name>
<dbReference type="PATRIC" id="fig|68170.10.peg.3969"/>
<evidence type="ECO:0000313" key="3">
    <source>
        <dbReference type="EMBL" id="KJK48862.1"/>
    </source>
</evidence>
<feature type="signal peptide" evidence="1">
    <location>
        <begin position="1"/>
        <end position="27"/>
    </location>
</feature>
<dbReference type="SUPFAM" id="SSF49723">
    <property type="entry name" value="Lipase/lipooxygenase domain (PLAT/LH2 domain)"/>
    <property type="match status" value="1"/>
</dbReference>
<feature type="chain" id="PRO_5002441639" description="PLAT domain-containing protein" evidence="1">
    <location>
        <begin position="28"/>
        <end position="143"/>
    </location>
</feature>
<dbReference type="OrthoDB" id="3691437at2"/>
<comment type="caution">
    <text evidence="3">The sequence shown here is derived from an EMBL/GenBank/DDBJ whole genome shotgun (WGS) entry which is preliminary data.</text>
</comment>
<organism evidence="3 4">
    <name type="scientific">Lentzea aerocolonigenes</name>
    <name type="common">Lechevalieria aerocolonigenes</name>
    <name type="synonym">Saccharothrix aerocolonigenes</name>
    <dbReference type="NCBI Taxonomy" id="68170"/>
    <lineage>
        <taxon>Bacteria</taxon>
        <taxon>Bacillati</taxon>
        <taxon>Actinomycetota</taxon>
        <taxon>Actinomycetes</taxon>
        <taxon>Pseudonocardiales</taxon>
        <taxon>Pseudonocardiaceae</taxon>
        <taxon>Lentzea</taxon>
    </lineage>
</organism>
<sequence>MKLAARAIVGLSAAALATIMGMTSAQAAPAVYTVDLVTCNVEDAGTDARVEVRLNGNISGGWYNLDNSGDDRERGHTDSYSFTLSDLGPIRSLDLSFDNKGDSSHWCLEEVVVRGPQGVTVHPYHNWLRRAFSKTAPLSLGAA</sequence>
<gene>
    <name evidence="3" type="ORF">UK23_15735</name>
</gene>
<accession>A0A0F0H3I2</accession>
<evidence type="ECO:0000259" key="2">
    <source>
        <dbReference type="PROSITE" id="PS50095"/>
    </source>
</evidence>
<dbReference type="RefSeq" id="WP_045312268.1">
    <property type="nucleotide sequence ID" value="NZ_JYJG01000096.1"/>
</dbReference>
<dbReference type="PANTHER" id="PTHR31718">
    <property type="entry name" value="PLAT DOMAIN-CONTAINING PROTEIN"/>
    <property type="match status" value="1"/>
</dbReference>
<protein>
    <recommendedName>
        <fullName evidence="2">PLAT domain-containing protein</fullName>
    </recommendedName>
</protein>
<proteinExistence type="predicted"/>